<dbReference type="CDD" id="cd04179">
    <property type="entry name" value="DPM_DPG-synthase_like"/>
    <property type="match status" value="1"/>
</dbReference>
<dbReference type="GeneID" id="13697236"/>
<organism evidence="3 4">
    <name type="scientific">Candidatus Nitrosopumilus sediminis</name>
    <dbReference type="NCBI Taxonomy" id="1229909"/>
    <lineage>
        <taxon>Archaea</taxon>
        <taxon>Nitrososphaerota</taxon>
        <taxon>Nitrososphaeria</taxon>
        <taxon>Nitrosopumilales</taxon>
        <taxon>Nitrosopumilaceae</taxon>
        <taxon>Nitrosopumilus</taxon>
    </lineage>
</organism>
<dbReference type="Gene3D" id="3.90.550.10">
    <property type="entry name" value="Spore Coat Polysaccharide Biosynthesis Protein SpsA, Chain A"/>
    <property type="match status" value="1"/>
</dbReference>
<dbReference type="AlphaFoldDB" id="K0BHJ6"/>
<dbReference type="PANTHER" id="PTHR48090">
    <property type="entry name" value="UNDECAPRENYL-PHOSPHATE 4-DEOXY-4-FORMAMIDO-L-ARABINOSE TRANSFERASE-RELATED"/>
    <property type="match status" value="1"/>
</dbReference>
<dbReference type="SUPFAM" id="SSF53448">
    <property type="entry name" value="Nucleotide-diphospho-sugar transferases"/>
    <property type="match status" value="1"/>
</dbReference>
<dbReference type="KEGG" id="nir:NSED_09950"/>
<dbReference type="PATRIC" id="fig|1229909.8.peg.2167"/>
<dbReference type="Pfam" id="PF10066">
    <property type="entry name" value="DUF2304"/>
    <property type="match status" value="1"/>
</dbReference>
<feature type="domain" description="Glycosyltransferase 2-like" evidence="2">
    <location>
        <begin position="128"/>
        <end position="290"/>
    </location>
</feature>
<dbReference type="eggNOG" id="arCOG05092">
    <property type="taxonomic scope" value="Archaea"/>
</dbReference>
<accession>K0BHJ6</accession>
<proteinExistence type="predicted"/>
<keyword evidence="1" id="KW-0812">Transmembrane</keyword>
<dbReference type="InterPro" id="IPR019277">
    <property type="entry name" value="DUF2304"/>
</dbReference>
<evidence type="ECO:0000313" key="3">
    <source>
        <dbReference type="EMBL" id="AFS83776.1"/>
    </source>
</evidence>
<dbReference type="STRING" id="1229909.NSED_09950"/>
<dbReference type="InterPro" id="IPR001173">
    <property type="entry name" value="Glyco_trans_2-like"/>
</dbReference>
<keyword evidence="1" id="KW-1133">Transmembrane helix</keyword>
<dbReference type="InterPro" id="IPR050256">
    <property type="entry name" value="Glycosyltransferase_2"/>
</dbReference>
<gene>
    <name evidence="3" type="ORF">NSED_09950</name>
</gene>
<feature type="transmembrane region" description="Helical" evidence="1">
    <location>
        <begin position="37"/>
        <end position="58"/>
    </location>
</feature>
<dbReference type="OrthoDB" id="11098at2157"/>
<reference evidence="3 4" key="1">
    <citation type="journal article" date="2012" name="J. Bacteriol.">
        <title>Draft Genome Sequence of an Ammonia-Oxidizing Archaeon, "Candidatus Nitrosopumilus sediminis" AR2, from Svalbard in the Arctic Circle.</title>
        <authorList>
            <person name="Park S.J."/>
            <person name="Kim J.G."/>
            <person name="Jung M.Y."/>
            <person name="Kim S.J."/>
            <person name="Cha I.T."/>
            <person name="Ghai R."/>
            <person name="Martin-Cuadrado A.B."/>
            <person name="Rodriguez-Valera F."/>
            <person name="Rhee S.K."/>
        </authorList>
    </citation>
    <scope>NUCLEOTIDE SEQUENCE [LARGE SCALE GENOMIC DNA]</scope>
    <source>
        <strain evidence="3 4">AR2</strain>
    </source>
</reference>
<feature type="transmembrane region" description="Helical" evidence="1">
    <location>
        <begin position="70"/>
        <end position="87"/>
    </location>
</feature>
<feature type="transmembrane region" description="Helical" evidence="1">
    <location>
        <begin position="6"/>
        <end position="25"/>
    </location>
</feature>
<dbReference type="Pfam" id="PF00535">
    <property type="entry name" value="Glycos_transf_2"/>
    <property type="match status" value="1"/>
</dbReference>
<name>K0BHJ6_9ARCH</name>
<keyword evidence="1" id="KW-0472">Membrane</keyword>
<protein>
    <submittedName>
        <fullName evidence="3">Family 2 glycosyl transferase</fullName>
    </submittedName>
</protein>
<evidence type="ECO:0000259" key="2">
    <source>
        <dbReference type="Pfam" id="PF00535"/>
    </source>
</evidence>
<keyword evidence="3" id="KW-0808">Transferase</keyword>
<dbReference type="eggNOG" id="arCOG00896">
    <property type="taxonomic scope" value="Archaea"/>
</dbReference>
<sequence>MEDSLLVIPKIGLIVISLVIIAILVKIRIQERIGNKFFGIMMVFWSLVISISLNPNILDNIIDSTQLDNRAQVLLIISIGVIIYTLYSQTIKTRNISGNFYLLIRKTAIDNFKREFKDIIKDPIDVLIVITAKDEEKSIGKVIDSIRSLQFSFTYKILVINDGSSDDTENIARLKNVLVVNHIFNLGIGGATKTGFYVAKILQPKIVINIDADGQHDPRFILQMISKIKDENIDMVYGSRFYKDTEYETSMIRFIGNKFYTKLVNRITGLSLTDVNTGYRAVSFEKLDSIFFFSETNFAIELAIRAARNGLKISEIPTLSVTRAYGESQFHKIEKFLSYNINVQKQIFNANYRRKTPIEKALVN</sequence>
<dbReference type="PANTHER" id="PTHR48090:SF7">
    <property type="entry name" value="RFBJ PROTEIN"/>
    <property type="match status" value="1"/>
</dbReference>
<dbReference type="HOGENOM" id="CLU_033536_7_4_2"/>
<keyword evidence="4" id="KW-1185">Reference proteome</keyword>
<dbReference type="InterPro" id="IPR029044">
    <property type="entry name" value="Nucleotide-diphossugar_trans"/>
</dbReference>
<evidence type="ECO:0000256" key="1">
    <source>
        <dbReference type="SAM" id="Phobius"/>
    </source>
</evidence>
<dbReference type="EMBL" id="CP003843">
    <property type="protein sequence ID" value="AFS83776.1"/>
    <property type="molecule type" value="Genomic_DNA"/>
</dbReference>
<dbReference type="GO" id="GO:0016740">
    <property type="term" value="F:transferase activity"/>
    <property type="evidence" value="ECO:0007669"/>
    <property type="project" value="UniProtKB-KW"/>
</dbReference>
<dbReference type="RefSeq" id="WP_014966139.1">
    <property type="nucleotide sequence ID" value="NC_018656.1"/>
</dbReference>
<evidence type="ECO:0000313" key="4">
    <source>
        <dbReference type="Proteomes" id="UP000006100"/>
    </source>
</evidence>
<dbReference type="Proteomes" id="UP000006100">
    <property type="component" value="Chromosome"/>
</dbReference>